<dbReference type="InterPro" id="IPR006015">
    <property type="entry name" value="Universal_stress_UspA"/>
</dbReference>
<dbReference type="PANTHER" id="PTHR46268">
    <property type="entry name" value="STRESS RESPONSE PROTEIN NHAX"/>
    <property type="match status" value="1"/>
</dbReference>
<dbReference type="AlphaFoldDB" id="A0A846RX05"/>
<proteinExistence type="inferred from homology"/>
<dbReference type="Pfam" id="PF00582">
    <property type="entry name" value="Usp"/>
    <property type="match status" value="2"/>
</dbReference>
<comment type="similarity">
    <text evidence="1">Belongs to the universal stress protein A family.</text>
</comment>
<keyword evidence="4" id="KW-1185">Reference proteome</keyword>
<name>A0A846RX05_9MICO</name>
<comment type="caution">
    <text evidence="3">The sequence shown here is derived from an EMBL/GenBank/DDBJ whole genome shotgun (WGS) entry which is preliminary data.</text>
</comment>
<dbReference type="InterPro" id="IPR006016">
    <property type="entry name" value="UspA"/>
</dbReference>
<organism evidence="3 4">
    <name type="scientific">Brevibacterium marinum</name>
    <dbReference type="NCBI Taxonomy" id="418643"/>
    <lineage>
        <taxon>Bacteria</taxon>
        <taxon>Bacillati</taxon>
        <taxon>Actinomycetota</taxon>
        <taxon>Actinomycetes</taxon>
        <taxon>Micrococcales</taxon>
        <taxon>Brevibacteriaceae</taxon>
        <taxon>Brevibacterium</taxon>
    </lineage>
</organism>
<dbReference type="EMBL" id="JAATJN010000001">
    <property type="protein sequence ID" value="NJC58339.1"/>
    <property type="molecule type" value="Genomic_DNA"/>
</dbReference>
<reference evidence="3 4" key="1">
    <citation type="submission" date="2020-03" db="EMBL/GenBank/DDBJ databases">
        <title>Sequencing the genomes of 1000 actinobacteria strains.</title>
        <authorList>
            <person name="Klenk H.-P."/>
        </authorList>
    </citation>
    <scope>NUCLEOTIDE SEQUENCE [LARGE SCALE GENOMIC DNA]</scope>
    <source>
        <strain evidence="3 4">DSM 18964</strain>
    </source>
</reference>
<dbReference type="SUPFAM" id="SSF52402">
    <property type="entry name" value="Adenine nucleotide alpha hydrolases-like"/>
    <property type="match status" value="2"/>
</dbReference>
<sequence>MTAENLGSDQSSTGLGILVGYDGSELAARALEYGAAEAARRRIALTVVAAYTVPMTIYPNLASMPEENEQEASHSAVKKLLTEAAELLRDHVGPVSYRAERGDAAGVLVHLSADARAAVVGARGRGGFIGRLLGSVSTALPSHSHCPTIVVPGHRSDGPEASVVVAADGSEGGRLAMFTAAEVAASRGSALEIVTVLPAGDEWLYWYPELDLGAEVSDRRRQQLEAALNPELTAVSQQFPELRVGATVSIGNPIDVIAELTRTAQLTVLGTRGRGSFRSALMGSVSHGVLHHAQGPVMVVPG</sequence>
<accession>A0A846RX05</accession>
<dbReference type="PRINTS" id="PR01438">
    <property type="entry name" value="UNVRSLSTRESS"/>
</dbReference>
<dbReference type="PANTHER" id="PTHR46268:SF6">
    <property type="entry name" value="UNIVERSAL STRESS PROTEIN UP12"/>
    <property type="match status" value="1"/>
</dbReference>
<evidence type="ECO:0000256" key="1">
    <source>
        <dbReference type="ARBA" id="ARBA00008791"/>
    </source>
</evidence>
<evidence type="ECO:0000259" key="2">
    <source>
        <dbReference type="Pfam" id="PF00582"/>
    </source>
</evidence>
<evidence type="ECO:0000313" key="3">
    <source>
        <dbReference type="EMBL" id="NJC58339.1"/>
    </source>
</evidence>
<feature type="domain" description="UspA" evidence="2">
    <location>
        <begin position="163"/>
        <end position="301"/>
    </location>
</feature>
<dbReference type="Gene3D" id="3.40.50.620">
    <property type="entry name" value="HUPs"/>
    <property type="match status" value="2"/>
</dbReference>
<feature type="domain" description="UspA" evidence="2">
    <location>
        <begin position="17"/>
        <end position="152"/>
    </location>
</feature>
<dbReference type="RefSeq" id="WP_167952047.1">
    <property type="nucleotide sequence ID" value="NZ_BAAAPQ010000008.1"/>
</dbReference>
<dbReference type="Proteomes" id="UP000576792">
    <property type="component" value="Unassembled WGS sequence"/>
</dbReference>
<protein>
    <submittedName>
        <fullName evidence="3">Nucleotide-binding universal stress UspA family protein</fullName>
    </submittedName>
</protein>
<evidence type="ECO:0000313" key="4">
    <source>
        <dbReference type="Proteomes" id="UP000576792"/>
    </source>
</evidence>
<dbReference type="InterPro" id="IPR014729">
    <property type="entry name" value="Rossmann-like_a/b/a_fold"/>
</dbReference>
<gene>
    <name evidence="3" type="ORF">BKA07_003374</name>
</gene>
<dbReference type="CDD" id="cd00293">
    <property type="entry name" value="USP-like"/>
    <property type="match status" value="1"/>
</dbReference>